<name>A0AA39X281_9PEZI</name>
<sequence length="495" mass="52828">MASFDVLATNAVDLQRLLRQNKLSSVQIVEEYLQQIERHEAKLHSFISLAPRKKLLHAAASLDAERLQGKPRSSLHGIPIVLKDNFITAPNLGMGTTAGSLALVGAKATVNSAIVQRLLDAGLLILGKTNMTEFAGMKMAMISPGWSPVGGQTVSPYTGPMVQDETLLGHSAPGGSSTGSAVAVAAGFSPLAMGTETIGSIVTPASRAALYALKPTVGVQDTTGLYSLTDFYDSPGPMAKCAADVLAMAKILLGRSLGRPDQDSASWEGLSVAFLDPSAWRMAGAMCQQHEGTAEQMREEYQGAIARLKEKGCAVKFPVELGGISALTVDGEHAIMPIAFWDFKNLCIPRFLQAFDECPVKSLDDIVKFNEEHKDKCLPSEFPEQGDLIKARDNDDTEDNISALKRGLRSVARQILGRVFDGEGVNIIAAPADSSLCIHAAASGYPIATVPLGQLRYNGRPFGLCMVAQAHREDILLQFMAAYEATAPPRAVPLL</sequence>
<dbReference type="EMBL" id="JAULSU010000002">
    <property type="protein sequence ID" value="KAK0625948.1"/>
    <property type="molecule type" value="Genomic_DNA"/>
</dbReference>
<dbReference type="PANTHER" id="PTHR42678">
    <property type="entry name" value="AMIDASE"/>
    <property type="match status" value="1"/>
</dbReference>
<dbReference type="InterPro" id="IPR023631">
    <property type="entry name" value="Amidase_dom"/>
</dbReference>
<dbReference type="InterPro" id="IPR036928">
    <property type="entry name" value="AS_sf"/>
</dbReference>
<evidence type="ECO:0000313" key="3">
    <source>
        <dbReference type="Proteomes" id="UP001175000"/>
    </source>
</evidence>
<dbReference type="PANTHER" id="PTHR42678:SF34">
    <property type="entry name" value="OS04G0183300 PROTEIN"/>
    <property type="match status" value="1"/>
</dbReference>
<dbReference type="Proteomes" id="UP001175000">
    <property type="component" value="Unassembled WGS sequence"/>
</dbReference>
<feature type="domain" description="Amidase" evidence="1">
    <location>
        <begin position="28"/>
        <end position="320"/>
    </location>
</feature>
<proteinExistence type="predicted"/>
<accession>A0AA39X281</accession>
<organism evidence="2 3">
    <name type="scientific">Immersiella caudata</name>
    <dbReference type="NCBI Taxonomy" id="314043"/>
    <lineage>
        <taxon>Eukaryota</taxon>
        <taxon>Fungi</taxon>
        <taxon>Dikarya</taxon>
        <taxon>Ascomycota</taxon>
        <taxon>Pezizomycotina</taxon>
        <taxon>Sordariomycetes</taxon>
        <taxon>Sordariomycetidae</taxon>
        <taxon>Sordariales</taxon>
        <taxon>Lasiosphaeriaceae</taxon>
        <taxon>Immersiella</taxon>
    </lineage>
</organism>
<dbReference type="Pfam" id="PF01425">
    <property type="entry name" value="Amidase"/>
    <property type="match status" value="1"/>
</dbReference>
<evidence type="ECO:0000259" key="1">
    <source>
        <dbReference type="Pfam" id="PF01425"/>
    </source>
</evidence>
<evidence type="ECO:0000313" key="2">
    <source>
        <dbReference type="EMBL" id="KAK0625948.1"/>
    </source>
</evidence>
<protein>
    <submittedName>
        <fullName evidence="2">Amidase signature domain-containing protein</fullName>
    </submittedName>
</protein>
<gene>
    <name evidence="2" type="ORF">B0T14DRAFT_534212</name>
</gene>
<dbReference type="AlphaFoldDB" id="A0AA39X281"/>
<reference evidence="2" key="1">
    <citation type="submission" date="2023-06" db="EMBL/GenBank/DDBJ databases">
        <title>Genome-scale phylogeny and comparative genomics of the fungal order Sordariales.</title>
        <authorList>
            <consortium name="Lawrence Berkeley National Laboratory"/>
            <person name="Hensen N."/>
            <person name="Bonometti L."/>
            <person name="Westerberg I."/>
            <person name="Brannstrom I.O."/>
            <person name="Guillou S."/>
            <person name="Cros-Aarteil S."/>
            <person name="Calhoun S."/>
            <person name="Haridas S."/>
            <person name="Kuo A."/>
            <person name="Mondo S."/>
            <person name="Pangilinan J."/>
            <person name="Riley R."/>
            <person name="Labutti K."/>
            <person name="Andreopoulos B."/>
            <person name="Lipzen A."/>
            <person name="Chen C."/>
            <person name="Yanf M."/>
            <person name="Daum C."/>
            <person name="Ng V."/>
            <person name="Clum A."/>
            <person name="Steindorff A."/>
            <person name="Ohm R."/>
            <person name="Martin F."/>
            <person name="Silar P."/>
            <person name="Natvig D."/>
            <person name="Lalanne C."/>
            <person name="Gautier V."/>
            <person name="Ament-Velasquez S.L."/>
            <person name="Kruys A."/>
            <person name="Hutchinson M.I."/>
            <person name="Powell A.J."/>
            <person name="Barry K."/>
            <person name="Miller A.N."/>
            <person name="Grigoriev I.V."/>
            <person name="Debuchy R."/>
            <person name="Gladieux P."/>
            <person name="Thoren M.H."/>
            <person name="Johannesson H."/>
        </authorList>
    </citation>
    <scope>NUCLEOTIDE SEQUENCE</scope>
    <source>
        <strain evidence="2">CBS 606.72</strain>
    </source>
</reference>
<dbReference type="Gene3D" id="3.90.1300.10">
    <property type="entry name" value="Amidase signature (AS) domain"/>
    <property type="match status" value="1"/>
</dbReference>
<dbReference type="SUPFAM" id="SSF75304">
    <property type="entry name" value="Amidase signature (AS) enzymes"/>
    <property type="match status" value="1"/>
</dbReference>
<comment type="caution">
    <text evidence="2">The sequence shown here is derived from an EMBL/GenBank/DDBJ whole genome shotgun (WGS) entry which is preliminary data.</text>
</comment>
<keyword evidence="3" id="KW-1185">Reference proteome</keyword>